<sequence length="90" mass="10276">MPRRLSKRKRKASKNRKRRDLIPNLKVGSIHTVVIEDIAANGDGIARIKDVSVFIPGAKIGEIVKIKVKSIKYRKARGELLEKRGFTYDY</sequence>
<dbReference type="InterPro" id="IPR002792">
    <property type="entry name" value="TRAM_dom"/>
</dbReference>
<protein>
    <submittedName>
        <fullName evidence="2">Deoxyribonuclease</fullName>
    </submittedName>
</protein>
<dbReference type="Proteomes" id="UP000281962">
    <property type="component" value="Unassembled WGS sequence"/>
</dbReference>
<comment type="caution">
    <text evidence="2">The sequence shown here is derived from an EMBL/GenBank/DDBJ whole genome shotgun (WGS) entry which is preliminary data.</text>
</comment>
<organism evidence="2 3">
    <name type="scientific">Thermoproteota archaeon</name>
    <dbReference type="NCBI Taxonomy" id="2056631"/>
    <lineage>
        <taxon>Archaea</taxon>
        <taxon>Thermoproteota</taxon>
    </lineage>
</organism>
<dbReference type="Gene3D" id="2.40.50.140">
    <property type="entry name" value="Nucleic acid-binding proteins"/>
    <property type="match status" value="1"/>
</dbReference>
<dbReference type="Pfam" id="PF01938">
    <property type="entry name" value="TRAM"/>
    <property type="match status" value="1"/>
</dbReference>
<evidence type="ECO:0000313" key="3">
    <source>
        <dbReference type="Proteomes" id="UP000281962"/>
    </source>
</evidence>
<name>A0A497EWE6_9CREN</name>
<dbReference type="EMBL" id="QMQY01000025">
    <property type="protein sequence ID" value="RLE51060.1"/>
    <property type="molecule type" value="Genomic_DNA"/>
</dbReference>
<evidence type="ECO:0000313" key="2">
    <source>
        <dbReference type="EMBL" id="RLE51060.1"/>
    </source>
</evidence>
<proteinExistence type="predicted"/>
<feature type="domain" description="TRAM" evidence="1">
    <location>
        <begin position="24"/>
        <end position="82"/>
    </location>
</feature>
<dbReference type="SUPFAM" id="SSF50249">
    <property type="entry name" value="Nucleic acid-binding proteins"/>
    <property type="match status" value="1"/>
</dbReference>
<accession>A0A497EWE6</accession>
<dbReference type="PROSITE" id="PS50926">
    <property type="entry name" value="TRAM"/>
    <property type="match status" value="1"/>
</dbReference>
<dbReference type="AlphaFoldDB" id="A0A497EWE6"/>
<dbReference type="InterPro" id="IPR012340">
    <property type="entry name" value="NA-bd_OB-fold"/>
</dbReference>
<evidence type="ECO:0000259" key="1">
    <source>
        <dbReference type="PROSITE" id="PS50926"/>
    </source>
</evidence>
<reference evidence="2 3" key="1">
    <citation type="submission" date="2018-06" db="EMBL/GenBank/DDBJ databases">
        <title>Extensive metabolic versatility and redundancy in microbially diverse, dynamic hydrothermal sediments.</title>
        <authorList>
            <person name="Dombrowski N."/>
            <person name="Teske A."/>
            <person name="Baker B.J."/>
        </authorList>
    </citation>
    <scope>NUCLEOTIDE SEQUENCE [LARGE SCALE GENOMIC DNA]</scope>
    <source>
        <strain evidence="2">B30_G17</strain>
    </source>
</reference>
<gene>
    <name evidence="2" type="ORF">DRJ21_00915</name>
</gene>